<comment type="catalytic activity">
    <reaction evidence="12">
        <text>an organic molecule + reduced [NADPH--hemoprotein reductase] + O2 = an alcohol + oxidized [NADPH--hemoprotein reductase] + H2O + H(+)</text>
        <dbReference type="Rhea" id="RHEA:17149"/>
        <dbReference type="Rhea" id="RHEA-COMP:11964"/>
        <dbReference type="Rhea" id="RHEA-COMP:11965"/>
        <dbReference type="ChEBI" id="CHEBI:15377"/>
        <dbReference type="ChEBI" id="CHEBI:15378"/>
        <dbReference type="ChEBI" id="CHEBI:15379"/>
        <dbReference type="ChEBI" id="CHEBI:30879"/>
        <dbReference type="ChEBI" id="CHEBI:57618"/>
        <dbReference type="ChEBI" id="CHEBI:58210"/>
        <dbReference type="ChEBI" id="CHEBI:142491"/>
        <dbReference type="EC" id="1.14.14.1"/>
    </reaction>
</comment>
<dbReference type="EC" id="1.6.2.4" evidence="12"/>
<evidence type="ECO:0000256" key="7">
    <source>
        <dbReference type="ARBA" id="ARBA00022827"/>
    </source>
</evidence>
<dbReference type="GO" id="GO:0010181">
    <property type="term" value="F:FMN binding"/>
    <property type="evidence" value="ECO:0007669"/>
    <property type="project" value="UniProtKB-UniRule"/>
</dbReference>
<dbReference type="PANTHER" id="PTHR19384:SF17">
    <property type="entry name" value="NADPH--CYTOCHROME P450 REDUCTASE"/>
    <property type="match status" value="1"/>
</dbReference>
<keyword evidence="11 12" id="KW-0503">Monooxygenase</keyword>
<evidence type="ECO:0000256" key="6">
    <source>
        <dbReference type="ARBA" id="ARBA00022723"/>
    </source>
</evidence>
<reference evidence="16 17" key="1">
    <citation type="submission" date="2015-10" db="EMBL/GenBank/DDBJ databases">
        <authorList>
            <person name="Gilbert D.G."/>
        </authorList>
    </citation>
    <scope>NUCLEOTIDE SEQUENCE [LARGE SCALE GENOMIC DNA]</scope>
    <source>
        <strain evidence="16 17">NRRL B-16712</strain>
    </source>
</reference>
<evidence type="ECO:0000256" key="8">
    <source>
        <dbReference type="ARBA" id="ARBA00022857"/>
    </source>
</evidence>
<evidence type="ECO:0000256" key="5">
    <source>
        <dbReference type="ARBA" id="ARBA00022643"/>
    </source>
</evidence>
<dbReference type="Gene3D" id="3.40.50.80">
    <property type="entry name" value="Nucleotide-binding domain of ferredoxin-NADP reductase (FNR) module"/>
    <property type="match status" value="1"/>
</dbReference>
<keyword evidence="4 12" id="KW-0285">Flavoprotein</keyword>
<comment type="similarity">
    <text evidence="1 12">In the N-terminal section; belongs to the cytochrome P450 family.</text>
</comment>
<dbReference type="InterPro" id="IPR001433">
    <property type="entry name" value="OxRdtase_FAD/NAD-bd"/>
</dbReference>
<dbReference type="Gene3D" id="2.40.30.10">
    <property type="entry name" value="Translation factors"/>
    <property type="match status" value="1"/>
</dbReference>
<evidence type="ECO:0000259" key="14">
    <source>
        <dbReference type="PROSITE" id="PS50902"/>
    </source>
</evidence>
<dbReference type="InterPro" id="IPR008254">
    <property type="entry name" value="Flavodoxin/NO_synth"/>
</dbReference>
<dbReference type="Proteomes" id="UP000053244">
    <property type="component" value="Unassembled WGS sequence"/>
</dbReference>
<evidence type="ECO:0000256" key="12">
    <source>
        <dbReference type="PIRNR" id="PIRNR000209"/>
    </source>
</evidence>
<evidence type="ECO:0000256" key="2">
    <source>
        <dbReference type="ARBA" id="ARBA00022448"/>
    </source>
</evidence>
<dbReference type="InterPro" id="IPR036396">
    <property type="entry name" value="Cyt_P450_sf"/>
</dbReference>
<evidence type="ECO:0000313" key="17">
    <source>
        <dbReference type="Proteomes" id="UP000053244"/>
    </source>
</evidence>
<keyword evidence="12" id="KW-0249">Electron transport</keyword>
<dbReference type="Gene3D" id="1.10.630.10">
    <property type="entry name" value="Cytochrome P450"/>
    <property type="match status" value="1"/>
</dbReference>
<evidence type="ECO:0000256" key="10">
    <source>
        <dbReference type="ARBA" id="ARBA00023004"/>
    </source>
</evidence>
<keyword evidence="6 12" id="KW-0479">Metal-binding</keyword>
<evidence type="ECO:0000256" key="11">
    <source>
        <dbReference type="ARBA" id="ARBA00023033"/>
    </source>
</evidence>
<dbReference type="SUPFAM" id="SSF63380">
    <property type="entry name" value="Riboflavin synthase domain-like"/>
    <property type="match status" value="1"/>
</dbReference>
<dbReference type="InterPro" id="IPR017972">
    <property type="entry name" value="Cyt_P450_CS"/>
</dbReference>
<dbReference type="Gene3D" id="1.20.990.10">
    <property type="entry name" value="NADPH-cytochrome p450 Reductase, Chain A, domain 3"/>
    <property type="match status" value="1"/>
</dbReference>
<dbReference type="EMBL" id="LLZH01000014">
    <property type="protein sequence ID" value="KUL41294.1"/>
    <property type="molecule type" value="Genomic_DNA"/>
</dbReference>
<protein>
    <recommendedName>
        <fullName evidence="12">Bifunctional cytochrome P450/NADPH--P450 reductase</fullName>
    </recommendedName>
    <domain>
        <recommendedName>
            <fullName evidence="12">Cytochrome P450</fullName>
            <ecNumber evidence="12">1.14.14.1</ecNumber>
        </recommendedName>
    </domain>
    <domain>
        <recommendedName>
            <fullName evidence="12">NADPH--cytochrome P450 reductase</fullName>
            <ecNumber evidence="12">1.6.2.4</ecNumber>
        </recommendedName>
    </domain>
</protein>
<dbReference type="GO" id="GO:0003958">
    <property type="term" value="F:NADPH-hemoprotein reductase activity"/>
    <property type="evidence" value="ECO:0007669"/>
    <property type="project" value="UniProtKB-UniRule"/>
</dbReference>
<comment type="cofactor">
    <cofactor evidence="12 13">
        <name>heme</name>
        <dbReference type="ChEBI" id="CHEBI:30413"/>
    </cofactor>
</comment>
<dbReference type="PIRSF" id="PIRSF000209">
    <property type="entry name" value="Bifunctional_P450_P450R"/>
    <property type="match status" value="1"/>
</dbReference>
<keyword evidence="3 12" id="KW-0349">Heme</keyword>
<evidence type="ECO:0000313" key="16">
    <source>
        <dbReference type="EMBL" id="KUL41294.1"/>
    </source>
</evidence>
<dbReference type="InterPro" id="IPR023173">
    <property type="entry name" value="NADPH_Cyt_P450_Rdtase_alpha"/>
</dbReference>
<dbReference type="PROSITE" id="PS50902">
    <property type="entry name" value="FLAVODOXIN_LIKE"/>
    <property type="match status" value="1"/>
</dbReference>
<dbReference type="CDD" id="cd11068">
    <property type="entry name" value="CYP120A1"/>
    <property type="match status" value="1"/>
</dbReference>
<accession>A0A0X3V9P5</accession>
<dbReference type="SUPFAM" id="SSF48264">
    <property type="entry name" value="Cytochrome P450"/>
    <property type="match status" value="1"/>
</dbReference>
<evidence type="ECO:0000256" key="4">
    <source>
        <dbReference type="ARBA" id="ARBA00022630"/>
    </source>
</evidence>
<sequence length="1059" mass="114888">MRSLVEKNAIIPTPRGLPIVGNGLQIPVEGTHQFFTDLAAEHPGGLFKLNMAGRHVVLVYDPDLVAEVCDESRFYKPIDPPLAHVRDFAGDGLFTARGEEEVWGQAHRILLPAFSQRSMKAYFPQMLEVAEDLVAAWSSRSDVDVTDDMTRLTLDTIALAGFGQRFKSFSRVSLHPFLQAMGNALTEAMDRTRQLPFVTGLKKRADAAYKSDISVMQETVDEVIRARRLKSDTSNDLLGLMLDAADPVTGGRLSDENIRNQVLTFLIAGHETTSGTLSFALHHLMRNPHVLAQAYAEVDRMLPGDTAATYETIMKLDVIPRILDETLRLHSPITAIGLAATTATTLGGRYPIAADQKVAVLMKPLHTHPSAWSDPDTFDIDRWLPAAKTGHHPHAYKPFGNGERACIGRQFALTEARLALALILQRFAISDPAGHRLTIKQTLTIKPQDFRLRVRARQDHERLASVPVAASAPATMPVQVQASGVRMRVAYGSNLGTSEDLAQQLADRARRSGFAVTVQTLDELAADLPGEGLLTVVTSSYNGRAPDNARLFDELEIPAGALDGVTFAVLGNGNTQWATYQAFPKRVEAKLAAAGASPVVGRGETDAAGDFDGMATAWSERLWTALALAYGATSAAATGPRYTVEVLGEDQVRPAVVSGSAYPLMVEAIRELVGDADGLWDFGREAPRAGVKAITVRLPEGTTYEAGDHLAVYAKNDPELVDWALHTLRVSHDMVIRLGQDGDRRTGLPIGVPVTAGLLLTDFVELQEPATRSQLGALAEHTRCPWTTGQLAGWTADTAEAGEAYTNEILAKRVSILALLERFPAIELPFAVFLELVGTIRPRFYSISSSPRVDPSAVTITVGLVDGPSRAGSGRYRGMCSRYLGGLTEGDVFYGHVRVPAPPFRPPADPATPMILIGPGTGFAPLRGFLQERALLDTRGPSKIFYGCRHPDHDWLYREEMEQWAADGVADLHLAFSAVTGHPHRYVQEALSAAADQVWELLEAGAHVYLCGDGARMAPAVRGELAAIYRGRTGGTAEQADVWLRSLEAAGRYQQDVFA</sequence>
<comment type="cofactor">
    <cofactor evidence="12">
        <name>FAD</name>
        <dbReference type="ChEBI" id="CHEBI:57692"/>
    </cofactor>
    <cofactor evidence="12">
        <name>FMN</name>
        <dbReference type="ChEBI" id="CHEBI:58210"/>
    </cofactor>
</comment>
<dbReference type="GO" id="GO:0005506">
    <property type="term" value="F:iron ion binding"/>
    <property type="evidence" value="ECO:0007669"/>
    <property type="project" value="UniProtKB-UniRule"/>
</dbReference>
<dbReference type="InterPro" id="IPR017938">
    <property type="entry name" value="Riboflavin_synthase-like_b-brl"/>
</dbReference>
<proteinExistence type="inferred from homology"/>
<dbReference type="PROSITE" id="PS51384">
    <property type="entry name" value="FAD_FR"/>
    <property type="match status" value="1"/>
</dbReference>
<dbReference type="InterPro" id="IPR017927">
    <property type="entry name" value="FAD-bd_FR_type"/>
</dbReference>
<evidence type="ECO:0000256" key="13">
    <source>
        <dbReference type="PIRSR" id="PIRSR000209-1"/>
    </source>
</evidence>
<evidence type="ECO:0000259" key="15">
    <source>
        <dbReference type="PROSITE" id="PS51384"/>
    </source>
</evidence>
<dbReference type="SUPFAM" id="SSF52218">
    <property type="entry name" value="Flavoproteins"/>
    <property type="match status" value="1"/>
</dbReference>
<dbReference type="SUPFAM" id="SSF52343">
    <property type="entry name" value="Ferredoxin reductase-like, C-terminal NADP-linked domain"/>
    <property type="match status" value="1"/>
</dbReference>
<evidence type="ECO:0000256" key="3">
    <source>
        <dbReference type="ARBA" id="ARBA00022617"/>
    </source>
</evidence>
<dbReference type="Pfam" id="PF00258">
    <property type="entry name" value="Flavodoxin_1"/>
    <property type="match status" value="1"/>
</dbReference>
<dbReference type="InterPro" id="IPR001128">
    <property type="entry name" value="Cyt_P450"/>
</dbReference>
<keyword evidence="9 12" id="KW-0560">Oxidoreductase</keyword>
<dbReference type="GO" id="GO:0020037">
    <property type="term" value="F:heme binding"/>
    <property type="evidence" value="ECO:0007669"/>
    <property type="project" value="UniProtKB-UniRule"/>
</dbReference>
<evidence type="ECO:0000256" key="1">
    <source>
        <dbReference type="ARBA" id="ARBA00010018"/>
    </source>
</evidence>
<gene>
    <name evidence="16" type="ORF">ADL15_04995</name>
</gene>
<dbReference type="CDD" id="cd06206">
    <property type="entry name" value="bifunctional_CYPOR"/>
    <property type="match status" value="1"/>
</dbReference>
<keyword evidence="7 12" id="KW-0274">FAD</keyword>
<dbReference type="PANTHER" id="PTHR19384">
    <property type="entry name" value="NITRIC OXIDE SYNTHASE-RELATED"/>
    <property type="match status" value="1"/>
</dbReference>
<dbReference type="InterPro" id="IPR039261">
    <property type="entry name" value="FNR_nucleotide-bd"/>
</dbReference>
<comment type="caution">
    <text evidence="16">The sequence shown here is derived from an EMBL/GenBank/DDBJ whole genome shotgun (WGS) entry which is preliminary data.</text>
</comment>
<dbReference type="InterPro" id="IPR003097">
    <property type="entry name" value="CysJ-like_FAD-binding"/>
</dbReference>
<dbReference type="InterPro" id="IPR023206">
    <property type="entry name" value="Bifunctional_P450_P450_red"/>
</dbReference>
<dbReference type="Pfam" id="PF00175">
    <property type="entry name" value="NAD_binding_1"/>
    <property type="match status" value="1"/>
</dbReference>
<dbReference type="PRINTS" id="PR00371">
    <property type="entry name" value="FPNCR"/>
</dbReference>
<dbReference type="AlphaFoldDB" id="A0A0X3V9P5"/>
<keyword evidence="17" id="KW-1185">Reference proteome</keyword>
<keyword evidence="8 12" id="KW-0521">NADP</keyword>
<dbReference type="GO" id="GO:0070330">
    <property type="term" value="F:aromatase activity"/>
    <property type="evidence" value="ECO:0007669"/>
    <property type="project" value="UniProtKB-UniRule"/>
</dbReference>
<dbReference type="Pfam" id="PF00067">
    <property type="entry name" value="p450"/>
    <property type="match status" value="1"/>
</dbReference>
<feature type="domain" description="FAD-binding FR-type" evidence="15">
    <location>
        <begin position="659"/>
        <end position="907"/>
    </location>
</feature>
<keyword evidence="2 12" id="KW-0813">Transport</keyword>
<feature type="domain" description="Flavodoxin-like" evidence="14">
    <location>
        <begin position="487"/>
        <end position="623"/>
    </location>
</feature>
<dbReference type="Gene3D" id="3.40.50.360">
    <property type="match status" value="1"/>
</dbReference>
<feature type="binding site" description="axial binding residue" evidence="13">
    <location>
        <position position="406"/>
    </location>
    <ligand>
        <name>heme</name>
        <dbReference type="ChEBI" id="CHEBI:30413"/>
    </ligand>
    <ligandPart>
        <name>Fe</name>
        <dbReference type="ChEBI" id="CHEBI:18248"/>
    </ligandPart>
</feature>
<evidence type="ECO:0000256" key="9">
    <source>
        <dbReference type="ARBA" id="ARBA00023002"/>
    </source>
</evidence>
<comment type="catalytic activity">
    <reaction evidence="12">
        <text>2 oxidized [cytochrome P450] + NADPH = 2 reduced [cytochrome P450] + NADP(+) + H(+)</text>
        <dbReference type="Rhea" id="RHEA:24040"/>
        <dbReference type="Rhea" id="RHEA-COMP:14627"/>
        <dbReference type="Rhea" id="RHEA-COMP:14628"/>
        <dbReference type="ChEBI" id="CHEBI:15378"/>
        <dbReference type="ChEBI" id="CHEBI:55376"/>
        <dbReference type="ChEBI" id="CHEBI:57783"/>
        <dbReference type="ChEBI" id="CHEBI:58349"/>
        <dbReference type="ChEBI" id="CHEBI:60344"/>
        <dbReference type="EC" id="1.6.2.4"/>
    </reaction>
</comment>
<dbReference type="GO" id="GO:0005829">
    <property type="term" value="C:cytosol"/>
    <property type="evidence" value="ECO:0007669"/>
    <property type="project" value="TreeGrafter"/>
</dbReference>
<name>A0A0X3V9P5_9ACTN</name>
<dbReference type="InterPro" id="IPR029039">
    <property type="entry name" value="Flavoprotein-like_sf"/>
</dbReference>
<dbReference type="FunFam" id="1.10.630.10:FF:000040">
    <property type="entry name" value="Bifunctional cytochrome P450/NADPH--P450 reductase"/>
    <property type="match status" value="1"/>
</dbReference>
<dbReference type="PROSITE" id="PS00086">
    <property type="entry name" value="CYTOCHROME_P450"/>
    <property type="match status" value="1"/>
</dbReference>
<organism evidence="16 17">
    <name type="scientific">Actinoplanes awajinensis subsp. mycoplanecinus</name>
    <dbReference type="NCBI Taxonomy" id="135947"/>
    <lineage>
        <taxon>Bacteria</taxon>
        <taxon>Bacillati</taxon>
        <taxon>Actinomycetota</taxon>
        <taxon>Actinomycetes</taxon>
        <taxon>Micromonosporales</taxon>
        <taxon>Micromonosporaceae</taxon>
        <taxon>Actinoplanes</taxon>
    </lineage>
</organism>
<dbReference type="EC" id="1.14.14.1" evidence="12"/>
<dbReference type="GO" id="GO:0050660">
    <property type="term" value="F:flavin adenine dinucleotide binding"/>
    <property type="evidence" value="ECO:0007669"/>
    <property type="project" value="TreeGrafter"/>
</dbReference>
<dbReference type="OrthoDB" id="7376058at2"/>
<keyword evidence="5 12" id="KW-0288">FMN</keyword>
<dbReference type="Pfam" id="PF00667">
    <property type="entry name" value="FAD_binding_1"/>
    <property type="match status" value="1"/>
</dbReference>
<keyword evidence="10 12" id="KW-0408">Iron</keyword>
<dbReference type="InterPro" id="IPR001709">
    <property type="entry name" value="Flavoprot_Pyr_Nucl_cyt_Rdtase"/>
</dbReference>